<gene>
    <name evidence="7" type="ORF">FH5T_15715</name>
    <name evidence="8" type="ORF">SAMN05444285_10561</name>
</gene>
<dbReference type="Gene3D" id="2.60.120.260">
    <property type="entry name" value="Galactose-binding domain-like"/>
    <property type="match status" value="1"/>
</dbReference>
<dbReference type="EMBL" id="FOHT01000005">
    <property type="protein sequence ID" value="SET04641.1"/>
    <property type="molecule type" value="Genomic_DNA"/>
</dbReference>
<dbReference type="InterPro" id="IPR006101">
    <property type="entry name" value="Glyco_hydro_2"/>
</dbReference>
<dbReference type="EMBL" id="CP007451">
    <property type="protein sequence ID" value="AHW60598.1"/>
    <property type="molecule type" value="Genomic_DNA"/>
</dbReference>
<keyword evidence="9" id="KW-1185">Reference proteome</keyword>
<dbReference type="eggNOG" id="COG3250">
    <property type="taxonomic scope" value="Bacteria"/>
</dbReference>
<dbReference type="Pfam" id="PF02836">
    <property type="entry name" value="Glyco_hydro_2_C"/>
    <property type="match status" value="1"/>
</dbReference>
<name>X5DCN1_9BACT</name>
<feature type="domain" description="Glycosyl hydrolases family 2 sugar binding" evidence="6">
    <location>
        <begin position="63"/>
        <end position="162"/>
    </location>
</feature>
<dbReference type="InterPro" id="IPR006102">
    <property type="entry name" value="Ig-like_GH2"/>
</dbReference>
<dbReference type="Gene3D" id="2.60.40.10">
    <property type="entry name" value="Immunoglobulins"/>
    <property type="match status" value="1"/>
</dbReference>
<proteinExistence type="inferred from homology"/>
<dbReference type="HOGENOM" id="CLU_006501_5_0_10"/>
<dbReference type="OrthoDB" id="9801077at2"/>
<dbReference type="RefSeq" id="WP_038560438.1">
    <property type="nucleotide sequence ID" value="NZ_FOHT01000005.1"/>
</dbReference>
<evidence type="ECO:0000313" key="9">
    <source>
        <dbReference type="Proteomes" id="UP000023772"/>
    </source>
</evidence>
<organism evidence="8 10">
    <name type="scientific">Draconibacterium orientale</name>
    <dbReference type="NCBI Taxonomy" id="1168034"/>
    <lineage>
        <taxon>Bacteria</taxon>
        <taxon>Pseudomonadati</taxon>
        <taxon>Bacteroidota</taxon>
        <taxon>Bacteroidia</taxon>
        <taxon>Marinilabiliales</taxon>
        <taxon>Prolixibacteraceae</taxon>
        <taxon>Draconibacterium</taxon>
    </lineage>
</organism>
<dbReference type="PANTHER" id="PTHR42732">
    <property type="entry name" value="BETA-GALACTOSIDASE"/>
    <property type="match status" value="1"/>
</dbReference>
<reference evidence="7 9" key="1">
    <citation type="submission" date="2014-03" db="EMBL/GenBank/DDBJ databases">
        <title>Complete genome sequence of a deeply braunched marine Bacteroidia bacterium Draconibacterium orientale type strain FH5T.</title>
        <authorList>
            <person name="Li X."/>
            <person name="Wang X."/>
            <person name="Xie Z."/>
            <person name="Du Z."/>
            <person name="Chen G."/>
        </authorList>
    </citation>
    <scope>NUCLEOTIDE SEQUENCE [LARGE SCALE GENOMIC DNA]</scope>
    <source>
        <strain evidence="7 9">FH5</strain>
    </source>
</reference>
<evidence type="ECO:0000259" key="4">
    <source>
        <dbReference type="Pfam" id="PF00703"/>
    </source>
</evidence>
<evidence type="ECO:0000313" key="7">
    <source>
        <dbReference type="EMBL" id="AHW60598.1"/>
    </source>
</evidence>
<protein>
    <submittedName>
        <fullName evidence="8">Beta-galactosidase</fullName>
    </submittedName>
    <submittedName>
        <fullName evidence="7">Glycoside hydrolase</fullName>
    </submittedName>
</protein>
<feature type="domain" description="Glycoside hydrolase family 2 immunoglobulin-like beta-sandwich" evidence="4">
    <location>
        <begin position="181"/>
        <end position="283"/>
    </location>
</feature>
<evidence type="ECO:0000259" key="5">
    <source>
        <dbReference type="Pfam" id="PF02836"/>
    </source>
</evidence>
<accession>X5DCN1</accession>
<evidence type="ECO:0000256" key="2">
    <source>
        <dbReference type="ARBA" id="ARBA00022801"/>
    </source>
</evidence>
<evidence type="ECO:0000259" key="6">
    <source>
        <dbReference type="Pfam" id="PF02837"/>
    </source>
</evidence>
<dbReference type="InterPro" id="IPR036156">
    <property type="entry name" value="Beta-gal/glucu_dom_sf"/>
</dbReference>
<comment type="similarity">
    <text evidence="1">Belongs to the glycosyl hydrolase 2 family.</text>
</comment>
<dbReference type="Proteomes" id="UP000023772">
    <property type="component" value="Chromosome"/>
</dbReference>
<dbReference type="SUPFAM" id="SSF49303">
    <property type="entry name" value="beta-Galactosidase/glucuronidase domain"/>
    <property type="match status" value="1"/>
</dbReference>
<dbReference type="InterPro" id="IPR051913">
    <property type="entry name" value="GH2_Domain-Containing"/>
</dbReference>
<dbReference type="KEGG" id="dori:FH5T_15715"/>
<dbReference type="PANTHER" id="PTHR42732:SF1">
    <property type="entry name" value="BETA-MANNOSIDASE"/>
    <property type="match status" value="1"/>
</dbReference>
<dbReference type="InterPro" id="IPR017853">
    <property type="entry name" value="GH"/>
</dbReference>
<dbReference type="Gene3D" id="3.20.20.80">
    <property type="entry name" value="Glycosidases"/>
    <property type="match status" value="1"/>
</dbReference>
<reference evidence="8 10" key="2">
    <citation type="submission" date="2016-10" db="EMBL/GenBank/DDBJ databases">
        <authorList>
            <person name="de Groot N.N."/>
        </authorList>
    </citation>
    <scope>NUCLEOTIDE SEQUENCE [LARGE SCALE GENOMIC DNA]</scope>
    <source>
        <strain evidence="8 10">DSM 25947</strain>
    </source>
</reference>
<evidence type="ECO:0000313" key="10">
    <source>
        <dbReference type="Proteomes" id="UP000181981"/>
    </source>
</evidence>
<feature type="domain" description="Glycoside hydrolase family 2 catalytic" evidence="5">
    <location>
        <begin position="291"/>
        <end position="591"/>
    </location>
</feature>
<keyword evidence="3" id="KW-0326">Glycosidase</keyword>
<dbReference type="InterPro" id="IPR008979">
    <property type="entry name" value="Galactose-bd-like_sf"/>
</dbReference>
<dbReference type="STRING" id="1168034.FH5T_15715"/>
<dbReference type="Gene3D" id="2.60.120.430">
    <property type="entry name" value="Galactose-binding lectin"/>
    <property type="match status" value="1"/>
</dbReference>
<dbReference type="Proteomes" id="UP000181981">
    <property type="component" value="Unassembled WGS sequence"/>
</dbReference>
<dbReference type="GO" id="GO:0005975">
    <property type="term" value="P:carbohydrate metabolic process"/>
    <property type="evidence" value="ECO:0007669"/>
    <property type="project" value="InterPro"/>
</dbReference>
<dbReference type="InterPro" id="IPR006103">
    <property type="entry name" value="Glyco_hydro_2_cat"/>
</dbReference>
<evidence type="ECO:0000256" key="1">
    <source>
        <dbReference type="ARBA" id="ARBA00007401"/>
    </source>
</evidence>
<dbReference type="InterPro" id="IPR006104">
    <property type="entry name" value="Glyco_hydro_2_N"/>
</dbReference>
<dbReference type="AlphaFoldDB" id="X5DCN1"/>
<dbReference type="Pfam" id="PF00703">
    <property type="entry name" value="Glyco_hydro_2"/>
    <property type="match status" value="1"/>
</dbReference>
<dbReference type="Pfam" id="PF02837">
    <property type="entry name" value="Glyco_hydro_2_N"/>
    <property type="match status" value="1"/>
</dbReference>
<dbReference type="SUPFAM" id="SSF49785">
    <property type="entry name" value="Galactose-binding domain-like"/>
    <property type="match status" value="1"/>
</dbReference>
<dbReference type="InterPro" id="IPR013783">
    <property type="entry name" value="Ig-like_fold"/>
</dbReference>
<dbReference type="GO" id="GO:0004553">
    <property type="term" value="F:hydrolase activity, hydrolyzing O-glycosyl compounds"/>
    <property type="evidence" value="ECO:0007669"/>
    <property type="project" value="InterPro"/>
</dbReference>
<evidence type="ECO:0000313" key="8">
    <source>
        <dbReference type="EMBL" id="SET04641.1"/>
    </source>
</evidence>
<evidence type="ECO:0000256" key="3">
    <source>
        <dbReference type="ARBA" id="ARBA00023295"/>
    </source>
</evidence>
<dbReference type="SUPFAM" id="SSF51445">
    <property type="entry name" value="(Trans)glycosidases"/>
    <property type="match status" value="1"/>
</dbReference>
<dbReference type="PRINTS" id="PR00132">
    <property type="entry name" value="GLHYDRLASE2"/>
</dbReference>
<sequence length="870" mass="98544">MKSKFFLICLILVLGKSYGQRIIRTENSGWTFTSSLNAEERKVVNLPHTWNAEDAITKGGDYYRGVATYQKNIFVGEEWKDKRLYLKFEGVNQVASLFLNDKLVGKHIGGYTGFVFDISDFVTIGSNNHIRLECDNSYNADVPPLSADFTFYGGAYRDVYLVVTNPVHFSLEDGAGLLIRTPELSENNAKVHLTSNVKNYLPKQANVMADLTIFSPDNKIAYSGSKSLNLAGTDVNKVDFEFNVDNPDLWSPESPNLYRAELKLIDMGTQDTLDAVSEDFGCRWFSVDPEKGFFLNGKAYRLMGVSRHQDYAGLGNALPNKIHETDLKMIKDMGSNFIRLAHYPQDPAVYEWCDKLGIIVWSEIPIVNQITESPSFFENCLQMQKENVLQNINHPSVMMWGYMNEVFLRLPFNRQTTQQEKDKYVEAAVELARQLNQETKDLDPSRLTVMALHQSQLYNTSGIADIPDIIGWNLYMGWYGGKMEQLGEFLDKEHREHPKRPVLISEYGPGADIRIQTDNPYAWDYSEAYQIDMHASYVDQVFERPYVVGMAAWNFADFGSASRVDAIPAINQKGLLTFDRIPKDIYYYYQSRLLQKPFVYLSGEHRQTYYCKEDSTGMGTVNLYLFSNCENVHLVIDGKDEFTTVPENGVSRLKLQLDEGTHTVTASADGESFSRQLDVKFRSNLLNGIDIEPLAVNVGSLCDFTSDITNETWIADQPYTAGGWGYVDGEVYQKSRGRVQGTDQDIKGTSEDPLYQTMREGLTNYRFDVKPGVYRISLLMTDPNGASGERLVYDLGQNQNMSKSSQRRFNILVNGKPVSNKLDLAGTYGYNYGVNLDFVVETRDGINIQFESIEGKPVLSAIRIKKESGQ</sequence>
<keyword evidence="2 7" id="KW-0378">Hydrolase</keyword>